<dbReference type="EMBL" id="JAAGOA010000026">
    <property type="protein sequence ID" value="NEE03798.1"/>
    <property type="molecule type" value="Genomic_DNA"/>
</dbReference>
<dbReference type="PANTHER" id="PTHR34820">
    <property type="entry name" value="INNER MEMBRANE PROTEIN YEBZ"/>
    <property type="match status" value="1"/>
</dbReference>
<evidence type="ECO:0000256" key="5">
    <source>
        <dbReference type="ARBA" id="ARBA00023136"/>
    </source>
</evidence>
<feature type="transmembrane region" description="Helical" evidence="6">
    <location>
        <begin position="239"/>
        <end position="262"/>
    </location>
</feature>
<evidence type="ECO:0000256" key="4">
    <source>
        <dbReference type="ARBA" id="ARBA00022989"/>
    </source>
</evidence>
<feature type="transmembrane region" description="Helical" evidence="6">
    <location>
        <begin position="483"/>
        <end position="507"/>
    </location>
</feature>
<evidence type="ECO:0000256" key="2">
    <source>
        <dbReference type="ARBA" id="ARBA00022475"/>
    </source>
</evidence>
<evidence type="ECO:0000313" key="9">
    <source>
        <dbReference type="Proteomes" id="UP000475214"/>
    </source>
</evidence>
<feature type="transmembrane region" description="Helical" evidence="6">
    <location>
        <begin position="205"/>
        <end position="227"/>
    </location>
</feature>
<keyword evidence="9" id="KW-1185">Reference proteome</keyword>
<dbReference type="InterPro" id="IPR019108">
    <property type="entry name" value="Caa3_assmbl_CtaG-rel"/>
</dbReference>
<name>A0A6L9SGS4_9ACTN</name>
<feature type="transmembrane region" description="Helical" evidence="6">
    <location>
        <begin position="174"/>
        <end position="193"/>
    </location>
</feature>
<feature type="transmembrane region" description="Helical" evidence="6">
    <location>
        <begin position="439"/>
        <end position="462"/>
    </location>
</feature>
<protein>
    <submittedName>
        <fullName evidence="8">Bifunctional copper resistance protein CopD/cytochrome c oxidase assembly protein</fullName>
    </submittedName>
</protein>
<dbReference type="GO" id="GO:0006825">
    <property type="term" value="P:copper ion transport"/>
    <property type="evidence" value="ECO:0007669"/>
    <property type="project" value="InterPro"/>
</dbReference>
<reference evidence="8 9" key="1">
    <citation type="submission" date="2020-02" db="EMBL/GenBank/DDBJ databases">
        <authorList>
            <person name="Li X.-J."/>
            <person name="Han X.-M."/>
        </authorList>
    </citation>
    <scope>NUCLEOTIDE SEQUENCE [LARGE SCALE GENOMIC DNA]</scope>
    <source>
        <strain evidence="8 9">CCTCC AB 2017055</strain>
    </source>
</reference>
<accession>A0A6L9SGS4</accession>
<keyword evidence="2" id="KW-1003">Cell membrane</keyword>
<keyword evidence="4 6" id="KW-1133">Transmembrane helix</keyword>
<dbReference type="GO" id="GO:0005886">
    <property type="term" value="C:plasma membrane"/>
    <property type="evidence" value="ECO:0007669"/>
    <property type="project" value="UniProtKB-SubCell"/>
</dbReference>
<dbReference type="Pfam" id="PF09678">
    <property type="entry name" value="Caa3_CtaG"/>
    <property type="match status" value="1"/>
</dbReference>
<evidence type="ECO:0000256" key="6">
    <source>
        <dbReference type="SAM" id="Phobius"/>
    </source>
</evidence>
<evidence type="ECO:0000259" key="7">
    <source>
        <dbReference type="Pfam" id="PF05425"/>
    </source>
</evidence>
<dbReference type="InterPro" id="IPR008457">
    <property type="entry name" value="Cu-R_CopD_dom"/>
</dbReference>
<proteinExistence type="predicted"/>
<dbReference type="PANTHER" id="PTHR34820:SF4">
    <property type="entry name" value="INNER MEMBRANE PROTEIN YEBZ"/>
    <property type="match status" value="1"/>
</dbReference>
<feature type="transmembrane region" description="Helical" evidence="6">
    <location>
        <begin position="519"/>
        <end position="539"/>
    </location>
</feature>
<feature type="transmembrane region" description="Helical" evidence="6">
    <location>
        <begin position="314"/>
        <end position="333"/>
    </location>
</feature>
<dbReference type="AlphaFoldDB" id="A0A6L9SGS4"/>
<keyword evidence="5 6" id="KW-0472">Membrane</keyword>
<comment type="subcellular location">
    <subcellularLocation>
        <location evidence="1">Cell membrane</location>
        <topology evidence="1">Multi-pass membrane protein</topology>
    </subcellularLocation>
</comment>
<feature type="transmembrane region" description="Helical" evidence="6">
    <location>
        <begin position="104"/>
        <end position="128"/>
    </location>
</feature>
<feature type="domain" description="Copper resistance protein D" evidence="7">
    <location>
        <begin position="235"/>
        <end position="332"/>
    </location>
</feature>
<feature type="transmembrane region" description="Helical" evidence="6">
    <location>
        <begin position="373"/>
        <end position="393"/>
    </location>
</feature>
<dbReference type="Pfam" id="PF05425">
    <property type="entry name" value="CopD"/>
    <property type="match status" value="1"/>
</dbReference>
<gene>
    <name evidence="8" type="ORF">G1H10_26880</name>
</gene>
<dbReference type="InterPro" id="IPR032694">
    <property type="entry name" value="CopC/D"/>
</dbReference>
<feature type="transmembrane region" description="Helical" evidence="6">
    <location>
        <begin position="405"/>
        <end position="427"/>
    </location>
</feature>
<evidence type="ECO:0000256" key="1">
    <source>
        <dbReference type="ARBA" id="ARBA00004651"/>
    </source>
</evidence>
<feature type="transmembrane region" description="Helical" evidence="6">
    <location>
        <begin position="63"/>
        <end position="83"/>
    </location>
</feature>
<feature type="transmembrane region" description="Helical" evidence="6">
    <location>
        <begin position="551"/>
        <end position="573"/>
    </location>
</feature>
<keyword evidence="3 6" id="KW-0812">Transmembrane</keyword>
<dbReference type="RefSeq" id="WP_163743785.1">
    <property type="nucleotide sequence ID" value="NZ_JAAGOA010000026.1"/>
</dbReference>
<feature type="transmembrane region" description="Helical" evidence="6">
    <location>
        <begin position="21"/>
        <end position="43"/>
    </location>
</feature>
<feature type="transmembrane region" description="Helical" evidence="6">
    <location>
        <begin position="148"/>
        <end position="167"/>
    </location>
</feature>
<organism evidence="8 9">
    <name type="scientific">Phytoactinopolyspora halotolerans</name>
    <dbReference type="NCBI Taxonomy" id="1981512"/>
    <lineage>
        <taxon>Bacteria</taxon>
        <taxon>Bacillati</taxon>
        <taxon>Actinomycetota</taxon>
        <taxon>Actinomycetes</taxon>
        <taxon>Jiangellales</taxon>
        <taxon>Jiangellaceae</taxon>
        <taxon>Phytoactinopolyspora</taxon>
    </lineage>
</organism>
<sequence length="670" mass="71914">MTPTPVPTAPPPSVRRWGTTAVAAGLATLVAALIVGGGGTALAVPGLGDPGDLTRWGLPVSRAVLDGASAVTIGLLGLATVLPPERGQLGGDALRVLRAATWGALVWAVAAAAVHLLTLSDLIGQPLLEALGGEGFRSYTASVEQGQAYAAVVVLALAMIPATRLTLGHGGSIALLCLGLATLVPPALVGHSSSGDYHHSATTSILIHLVAMALWVGGLVAVAWYAAQQGRELRRVARVYSSVALGCFVLIAASGVLNAWVRMSSLTELFSTEYGWLLMGKVVALAALGCFGYLHRERTLRALDTGKPRQFRRLAAGEITVMAAAIGLAVALGRTEPPVPEDLSVSAVRDLLGYPIPDEFSLSRVFTETYPDALFSIGCFVAVLLYLGGVWRLRKRGDSWPVGRTIAWLLGIATVAFVELSGVMTYSMTMLSVHMVQHMTLMMISPMLLVMGGPITLALRAIKPARRGEQGPREWIMAAVHSRVARVLTHPVVALTLFVSGSFVMYFSGLFEAAMRDHTGHMLMSLHFLLVGYIFFEMLIGIDPLPKRPPFPARIVVLLLSMAFHAIFGLAIMESSMLIAGSYYQELGTEIAWLPDRLDDQILAGQITWGFGELPALIVVIAIFVQWARSDEREARRFDRKEGKEEAERKAYNEYLAKLNAQAAKRERVD</sequence>
<feature type="transmembrane region" description="Helical" evidence="6">
    <location>
        <begin position="274"/>
        <end position="294"/>
    </location>
</feature>
<evidence type="ECO:0000313" key="8">
    <source>
        <dbReference type="EMBL" id="NEE03798.1"/>
    </source>
</evidence>
<comment type="caution">
    <text evidence="8">The sequence shown here is derived from an EMBL/GenBank/DDBJ whole genome shotgun (WGS) entry which is preliminary data.</text>
</comment>
<evidence type="ECO:0000256" key="3">
    <source>
        <dbReference type="ARBA" id="ARBA00022692"/>
    </source>
</evidence>
<dbReference type="Proteomes" id="UP000475214">
    <property type="component" value="Unassembled WGS sequence"/>
</dbReference>
<feature type="transmembrane region" description="Helical" evidence="6">
    <location>
        <begin position="607"/>
        <end position="628"/>
    </location>
</feature>